<feature type="domain" description="Big-1" evidence="8">
    <location>
        <begin position="1747"/>
        <end position="1838"/>
    </location>
</feature>
<feature type="domain" description="Big-1" evidence="8">
    <location>
        <begin position="1949"/>
        <end position="2040"/>
    </location>
</feature>
<dbReference type="Pfam" id="PF02369">
    <property type="entry name" value="Big_1"/>
    <property type="match status" value="19"/>
</dbReference>
<dbReference type="Gene3D" id="2.40.160.160">
    <property type="entry name" value="Inverse autotransporter, beta-domain"/>
    <property type="match status" value="1"/>
</dbReference>
<dbReference type="PROSITE" id="PS51127">
    <property type="entry name" value="BIG1"/>
    <property type="match status" value="18"/>
</dbReference>
<feature type="domain" description="Big-1" evidence="8">
    <location>
        <begin position="2151"/>
        <end position="2242"/>
    </location>
</feature>
<feature type="domain" description="Big-1" evidence="8">
    <location>
        <begin position="1141"/>
        <end position="1232"/>
    </location>
</feature>
<evidence type="ECO:0000256" key="6">
    <source>
        <dbReference type="ARBA" id="ARBA00057597"/>
    </source>
</evidence>
<dbReference type="PANTHER" id="PTHR39576">
    <property type="entry name" value="ATTACHING AND EFFACING PROTEIN HOMOLOG-RELATED-RELATED"/>
    <property type="match status" value="1"/>
</dbReference>
<feature type="domain" description="Big-1" evidence="8">
    <location>
        <begin position="636"/>
        <end position="727"/>
    </location>
</feature>
<feature type="domain" description="Big-1" evidence="8">
    <location>
        <begin position="1646"/>
        <end position="1737"/>
    </location>
</feature>
<organism evidence="9 10">
    <name type="scientific">Serratia fonticola</name>
    <dbReference type="NCBI Taxonomy" id="47917"/>
    <lineage>
        <taxon>Bacteria</taxon>
        <taxon>Pseudomonadati</taxon>
        <taxon>Pseudomonadota</taxon>
        <taxon>Gammaproteobacteria</taxon>
        <taxon>Enterobacterales</taxon>
        <taxon>Yersiniaceae</taxon>
        <taxon>Serratia</taxon>
    </lineage>
</organism>
<evidence type="ECO:0000256" key="4">
    <source>
        <dbReference type="ARBA" id="ARBA00023157"/>
    </source>
</evidence>
<evidence type="ECO:0000256" key="2">
    <source>
        <dbReference type="ARBA" id="ARBA00017346"/>
    </source>
</evidence>
<dbReference type="PRINTS" id="PR01369">
    <property type="entry name" value="INTIMIN"/>
</dbReference>
<feature type="domain" description="Big-1" evidence="8">
    <location>
        <begin position="535"/>
        <end position="626"/>
    </location>
</feature>
<name>A0AAE7SQD5_SERFO</name>
<feature type="domain" description="Big-1" evidence="8">
    <location>
        <begin position="1444"/>
        <end position="1535"/>
    </location>
</feature>
<feature type="domain" description="Big-1" evidence="8">
    <location>
        <begin position="1545"/>
        <end position="1636"/>
    </location>
</feature>
<dbReference type="RefSeq" id="WP_221035352.1">
    <property type="nucleotide sequence ID" value="NZ_CP054160.3"/>
</dbReference>
<protein>
    <recommendedName>
        <fullName evidence="2">Intimin</fullName>
    </recommendedName>
    <alternativeName>
        <fullName evidence="5">Attaching and effacing protein</fullName>
    </alternativeName>
    <alternativeName>
        <fullName evidence="7">Invasin</fullName>
    </alternativeName>
</protein>
<feature type="domain" description="Big-1" evidence="8">
    <location>
        <begin position="2050"/>
        <end position="2141"/>
    </location>
</feature>
<dbReference type="FunFam" id="2.40.160.160:FF:000001">
    <property type="entry name" value="Intimin-like inverse autotransporter SinH"/>
    <property type="match status" value="1"/>
</dbReference>
<accession>A0AAE7SQD5</accession>
<reference evidence="10" key="1">
    <citation type="submission" date="2020-03" db="EMBL/GenBank/DDBJ databases">
        <title>Genome sequences of seven Enterobacteriaceae strains isolated from Canadian wastewater treatment facilities.</title>
        <authorList>
            <person name="Huang H."/>
            <person name="Chmara J.T."/>
            <person name="Duceppe M.-O."/>
        </authorList>
    </citation>
    <scope>NUCLEOTIDE SEQUENCE [LARGE SCALE GENOMIC DNA]</scope>
    <source>
        <strain evidence="10">Biosolid 3</strain>
    </source>
</reference>
<dbReference type="SMART" id="SM00635">
    <property type="entry name" value="BID_2"/>
    <property type="match status" value="3"/>
</dbReference>
<sequence length="2681" mass="274423">MSIAYTPAVMAAKNTHTEDEQAVATAASRLAGVLASGDPTKQAESIARGAATSTANDAVENWLNQFGTAKVQLNLDDKLNLKGSQLDVLLPLQDTPSLLTFSQLGTRYIDDRLTLNAGIGQRHFIDQQMFGYNLFLDRDIQGSHSRIGIGAEYARDYLRIATNGYFGVSGWKNSRDLDGFDEKAANGFDIRTEAYLPSMPQLGGKLVYEQYFGDEVGLFGKDKRQSDPAAVTFGVNYSPVPLVSFGVDHKQGTSGMEDTRFNLSLNYSFGTELSKQLDPANLAAKRTLAGSRYDLVDRNNQIVLQYREQQLLSVVMDPLLQGDSGQTIELPITVTSKHGVASFEWKADLFTAAGGKIIPNGQGWQAVLPSYNLLGNNNYPISVTVIDKSGNRSEPAQGEVVVTGFGIAATSNLMIKNARLPADGRSTTQVELSLKDGSGRPISGIAGQITLNSQFQPPSAASKISPASATAQPIPHAIGEVSESKDRPGVYLATFTAGSSVGAVKITANVSGSAIAVKEATVTLSADNASAKIDENGLTGKPGNTVANGTDINTVQLPVKDAQGNPVPGFDVTFTVTNPDGSTRQQTVTTDENGIASLPVTSDKAGSVKVEADVGGVTSSTDLSFVADSGTAKIDENGLTAEAGNTVANGTDVNLVQLPVKDAQGNPLPGFDVTFTVTEPDGSTRQQTVTTDENGIATLPVTSDKAGSVKVEADVGGVTSSTDLSFVADNSTATIDENGLTAEAGNTVANGTDVNLVQLPVKDAQGNPLPGFDVTFTVTEPDGSTRQQTVTTDENGIATLPVTSDKAGSVKVEADVGGVTSSTDLSFVADNSTAKIDENGLTAEAGNTVANGSDVNTVQLPVKDAQGNPIPGFDVTFTVTEPDGSTRQQTVTTDENGIASLPVTSDKAGSVKVEAEVGGVTSSTDLSFVADSSTAKIDENGLTAEAGNTVANGTDVNTVQLPVKDAQGNPVPGFDVTFTVTNPDGSTRQQTVTTDENGIATLPVTSDKAGSVKVEAEVGGVTSSTDLSFVADNATATIDENGLTGKPGNTVANGTDVNLVQLPVKDAQGNPIPGFDVTFTVTEPDGSTRQQTVTTDENGIASLPVTSDKAGSVKVEAEVGGVTSSTDLSFVADNATATIDENGLTAEAGNTVANGSDVNLVQLPVKDAQGNPVPGFDVTFTVTNPDGSTRQQTVTTDEHGIASLPVTSDKAGSVKVEADVGGVTSSTDLTFVADSSTAKIDENGLTGKPGNTVANGTDVNTVQLPVKDANGNPLPGFDVTFTVTNPDGSTRQQTVSTDENGIASLPVTSDQAGSVKVEAEVGGVTSSTDLSFVADNSTATIDENGLAGKAGNTTANGTDVNTVQLPVKDAKGNPVPGVDVTFTVTNPDGSTRQQTVTTDENGIASLPVTSDKVGSVKVEAEVGGVTSSTDLSFVADSGTAKIDENGLTAEAGNTVANGTDVNTVQLPVKDANGNPIPGFDVTFTVTEPDGSTRQQTVTTDENGIATLPVTSDKAGSVKVEAEVGGVTSSTDLSFVADSSTAKIDENGLTAEAGNTVANGTDVNLVQLPVKDAQGNPIPGFDVTFTVTEPDGSTRQQTVTTDENGIASLPVTSDKAGSVKVEAEVGGVTSSTDLSFVADNSTAKIDENGLTAEAGNTVANGTDVNLVQLPVKDAQGNPIPGFDVTFTVTEPDGSTRQQTVTTDENGIASLPVTSDKAGSVKVEAEVGGVTSSTDLSFVADNATATIDENGLTAEAGNTVANGTDVNTVQLPVKDANGNPIPGFDVTFTVTEPDGSTRQQTVTTDENGIATLPVTSDKAGSVKVEVEVGGVTSSTDLSFVADNATAKIDENGLTAEAGNTVANGTDVNTVQLPVKDAQGNPVPGFDVTFTVTEPDGSTRQQTVTTDENGIASLPVTSDKAGSVKVEAEVGGVTSSTDLSFVADNATATIDENGLTAEAGNTVANGTDVNTVQLPVKDANGNPIPGFDVTFTVTEPDGSTRQQTVTTDENGIASLPVTSDKAGSVKVEAEVGGVTSSTDLSFVADSSTAKIDENGLTAEAGNTVANGTDVNTVQLPVKDANGNPIPGFDVTFTVTEPDGSTRQQTVTTDENGIASLPVTSDKAGSVKVEAEVGGVTSSTDLSFVADNATATIDENGLTAEAGNTVANGTDVNTVQLPVKDANGNPIPGFEVTFTVTEPDGSTRQQTVTTDENGIASLPVTSDKAGSVKVEAEVGGVTSSTDLSFVADNATATIDENGLTAEAGNTVANGTDVNTVQLPVKDANGNPIPGFDVTFTVTEPDGSTRQQTVTTDENGIASLPVTSDKAGSVKVEAEVGGVTSSTELSFEADISTVMINTTNGLVLETAGKTIETQKSEDTPSELSTHNLIVTMTDKNGNIIKGKAGALDVTFTTTGSARFIGDSTVTIDENGQARIGIVNTAEETVTVNAQLNGQSSNSVPVSFKTVVKSVALSKQDITLTKYFGTNVTAEAVYSDGSKVDITKTGSWKSSNAKISVDGSGYVTSADENESGKLSVTFEGMTAETDVSVIVAKTSAIIGTKTAYTTLISKEKYPSLTFRSAAVVDGFYSNGSLIAGGPGGQASSEVLELDKVTSITGYSARVAITGLPDQLLEMLTWKDGAEHKVGSSTGTAYTATVSDTIYGVIVYSTGTNGGSGVFVSGLQIIYN</sequence>
<evidence type="ECO:0000256" key="7">
    <source>
        <dbReference type="ARBA" id="ARBA00074571"/>
    </source>
</evidence>
<dbReference type="GO" id="GO:0007155">
    <property type="term" value="P:cell adhesion"/>
    <property type="evidence" value="ECO:0007669"/>
    <property type="project" value="InterPro"/>
</dbReference>
<dbReference type="EMBL" id="CP054160">
    <property type="protein sequence ID" value="QXT42709.1"/>
    <property type="molecule type" value="Genomic_DNA"/>
</dbReference>
<dbReference type="GO" id="GO:0009279">
    <property type="term" value="C:cell outer membrane"/>
    <property type="evidence" value="ECO:0007669"/>
    <property type="project" value="TreeGrafter"/>
</dbReference>
<dbReference type="InterPro" id="IPR008964">
    <property type="entry name" value="Invasin/intimin_cell_adhesion"/>
</dbReference>
<dbReference type="Pfam" id="PF09134">
    <property type="entry name" value="Invasin_D3"/>
    <property type="match status" value="1"/>
</dbReference>
<evidence type="ECO:0000313" key="9">
    <source>
        <dbReference type="EMBL" id="QXT42709.1"/>
    </source>
</evidence>
<evidence type="ECO:0000313" key="10">
    <source>
        <dbReference type="Proteomes" id="UP000503464"/>
    </source>
</evidence>
<comment type="function">
    <text evidence="6">Invasin is a protein that allows enteric bacteria to penetrate cultured mammalian cells. The entry of invasin in the cell is mediated by binding several beta-1 chain integrins.</text>
</comment>
<dbReference type="InterPro" id="IPR036404">
    <property type="entry name" value="Jacalin-like_lectin_dom_sf"/>
</dbReference>
<feature type="domain" description="Big-1" evidence="8">
    <location>
        <begin position="1242"/>
        <end position="1333"/>
    </location>
</feature>
<evidence type="ECO:0000256" key="1">
    <source>
        <dbReference type="ARBA" id="ARBA00010116"/>
    </source>
</evidence>
<evidence type="ECO:0000256" key="3">
    <source>
        <dbReference type="ARBA" id="ARBA00023026"/>
    </source>
</evidence>
<dbReference type="InterPro" id="IPR024519">
    <property type="entry name" value="IAT_beta"/>
</dbReference>
<dbReference type="Proteomes" id="UP000503464">
    <property type="component" value="Chromosome"/>
</dbReference>
<dbReference type="SMART" id="SM00634">
    <property type="entry name" value="BID_1"/>
    <property type="match status" value="19"/>
</dbReference>
<feature type="domain" description="Big-1" evidence="8">
    <location>
        <begin position="2252"/>
        <end position="2343"/>
    </location>
</feature>
<evidence type="ECO:0000256" key="5">
    <source>
        <dbReference type="ARBA" id="ARBA00029955"/>
    </source>
</evidence>
<feature type="domain" description="Big-1" evidence="8">
    <location>
        <begin position="838"/>
        <end position="929"/>
    </location>
</feature>
<dbReference type="InterPro" id="IPR013783">
    <property type="entry name" value="Ig-like_fold"/>
</dbReference>
<gene>
    <name evidence="9" type="ORF">G9399_27110</name>
</gene>
<keyword evidence="4" id="KW-1015">Disulfide bond</keyword>
<proteinExistence type="inferred from homology"/>
<keyword evidence="3" id="KW-0843">Virulence</keyword>
<feature type="domain" description="Big-1" evidence="8">
    <location>
        <begin position="1040"/>
        <end position="1131"/>
    </location>
</feature>
<dbReference type="Gene3D" id="2.60.40.1080">
    <property type="match status" value="1"/>
</dbReference>
<dbReference type="InterPro" id="IPR003535">
    <property type="entry name" value="Intimin/invasin_bac"/>
</dbReference>
<dbReference type="InterPro" id="IPR051715">
    <property type="entry name" value="Intimin-Invasin_domain"/>
</dbReference>
<feature type="domain" description="Big-1" evidence="8">
    <location>
        <begin position="737"/>
        <end position="828"/>
    </location>
</feature>
<feature type="domain" description="Big-1" evidence="8">
    <location>
        <begin position="939"/>
        <end position="1030"/>
    </location>
</feature>
<dbReference type="InterPro" id="IPR015217">
    <property type="entry name" value="Invasin_dom_3"/>
</dbReference>
<dbReference type="InterPro" id="IPR003344">
    <property type="entry name" value="Big_1_dom"/>
</dbReference>
<dbReference type="Pfam" id="PF11924">
    <property type="entry name" value="IAT_beta"/>
    <property type="match status" value="1"/>
</dbReference>
<dbReference type="InterPro" id="IPR003343">
    <property type="entry name" value="Big_2"/>
</dbReference>
<feature type="domain" description="Big-1" evidence="8">
    <location>
        <begin position="1848"/>
        <end position="1939"/>
    </location>
</feature>
<dbReference type="SUPFAM" id="SSF49373">
    <property type="entry name" value="Invasin/intimin cell-adhesion fragments"/>
    <property type="match status" value="20"/>
</dbReference>
<feature type="domain" description="Big-1" evidence="8">
    <location>
        <begin position="1343"/>
        <end position="1434"/>
    </location>
</feature>
<evidence type="ECO:0000259" key="8">
    <source>
        <dbReference type="PROSITE" id="PS51127"/>
    </source>
</evidence>
<dbReference type="InterPro" id="IPR038177">
    <property type="entry name" value="IAT_beta_sf"/>
</dbReference>
<dbReference type="Gene3D" id="2.100.10.30">
    <property type="entry name" value="Jacalin-like lectin domain"/>
    <property type="match status" value="1"/>
</dbReference>
<dbReference type="PANTHER" id="PTHR39576:SF2">
    <property type="entry name" value="ATTACHING AND EFFACING PROTEIN HOMOLOG-RELATED"/>
    <property type="match status" value="1"/>
</dbReference>
<comment type="similarity">
    <text evidence="1">Belongs to the intimin/invasin family.</text>
</comment>
<dbReference type="Gene3D" id="2.60.40.10">
    <property type="entry name" value="Immunoglobulins"/>
    <property type="match status" value="20"/>
</dbReference>